<keyword evidence="2" id="KW-1185">Reference proteome</keyword>
<sequence>MGVVLGTFSMHTKQVSYRTDTVVNQKHMWEHVFTAARKSIKTPTLHVHKDTYKHTLTWDLENDWSQEDYEFWAERQKACLKSLLKSPGDAELAVRLELCQLWQSALTDCN</sequence>
<dbReference type="AlphaFoldDB" id="A0A553RDK7"/>
<accession>A0A553RDK7</accession>
<reference evidence="1 2" key="1">
    <citation type="journal article" date="2019" name="Sci. Data">
        <title>Hybrid genome assembly and annotation of Danionella translucida.</title>
        <authorList>
            <person name="Kadobianskyi M."/>
            <person name="Schulze L."/>
            <person name="Schuelke M."/>
            <person name="Judkewitz B."/>
        </authorList>
    </citation>
    <scope>NUCLEOTIDE SEQUENCE [LARGE SCALE GENOMIC DNA]</scope>
    <source>
        <strain evidence="1 2">Bolton</strain>
    </source>
</reference>
<proteinExistence type="predicted"/>
<dbReference type="EMBL" id="SRMA01024593">
    <property type="protein sequence ID" value="TRZ00275.1"/>
    <property type="molecule type" value="Genomic_DNA"/>
</dbReference>
<protein>
    <submittedName>
        <fullName evidence="1">Uncharacterized protein</fullName>
    </submittedName>
</protein>
<evidence type="ECO:0000313" key="1">
    <source>
        <dbReference type="EMBL" id="TRZ00275.1"/>
    </source>
</evidence>
<evidence type="ECO:0000313" key="2">
    <source>
        <dbReference type="Proteomes" id="UP000316079"/>
    </source>
</evidence>
<organism evidence="1 2">
    <name type="scientific">Danionella cerebrum</name>
    <dbReference type="NCBI Taxonomy" id="2873325"/>
    <lineage>
        <taxon>Eukaryota</taxon>
        <taxon>Metazoa</taxon>
        <taxon>Chordata</taxon>
        <taxon>Craniata</taxon>
        <taxon>Vertebrata</taxon>
        <taxon>Euteleostomi</taxon>
        <taxon>Actinopterygii</taxon>
        <taxon>Neopterygii</taxon>
        <taxon>Teleostei</taxon>
        <taxon>Ostariophysi</taxon>
        <taxon>Cypriniformes</taxon>
        <taxon>Danionidae</taxon>
        <taxon>Danioninae</taxon>
        <taxon>Danionella</taxon>
    </lineage>
</organism>
<comment type="caution">
    <text evidence="1">The sequence shown here is derived from an EMBL/GenBank/DDBJ whole genome shotgun (WGS) entry which is preliminary data.</text>
</comment>
<gene>
    <name evidence="1" type="ORF">DNTS_003722</name>
</gene>
<dbReference type="Proteomes" id="UP000316079">
    <property type="component" value="Unassembled WGS sequence"/>
</dbReference>
<name>A0A553RDK7_9TELE</name>